<reference evidence="1 2" key="1">
    <citation type="submission" date="2020-12" db="EMBL/GenBank/DDBJ databases">
        <title>Concerted genomic and epigenomic changes stabilize Arabidopsis allopolyploids.</title>
        <authorList>
            <person name="Chen Z."/>
        </authorList>
    </citation>
    <scope>NUCLEOTIDE SEQUENCE [LARGE SCALE GENOMIC DNA]</scope>
    <source>
        <strain evidence="1">Allo738</strain>
        <tissue evidence="1">Leaf</tissue>
    </source>
</reference>
<protein>
    <submittedName>
        <fullName evidence="1">Uncharacterized protein</fullName>
    </submittedName>
</protein>
<comment type="caution">
    <text evidence="1">The sequence shown here is derived from an EMBL/GenBank/DDBJ whole genome shotgun (WGS) entry which is preliminary data.</text>
</comment>
<gene>
    <name evidence="1" type="ORF">ISN45_Aa02g018280</name>
</gene>
<organism evidence="1 2">
    <name type="scientific">Arabidopsis thaliana x Arabidopsis arenosa</name>
    <dbReference type="NCBI Taxonomy" id="1240361"/>
    <lineage>
        <taxon>Eukaryota</taxon>
        <taxon>Viridiplantae</taxon>
        <taxon>Streptophyta</taxon>
        <taxon>Embryophyta</taxon>
        <taxon>Tracheophyta</taxon>
        <taxon>Spermatophyta</taxon>
        <taxon>Magnoliopsida</taxon>
        <taxon>eudicotyledons</taxon>
        <taxon>Gunneridae</taxon>
        <taxon>Pentapetalae</taxon>
        <taxon>rosids</taxon>
        <taxon>malvids</taxon>
        <taxon>Brassicales</taxon>
        <taxon>Brassicaceae</taxon>
        <taxon>Camelineae</taxon>
        <taxon>Arabidopsis</taxon>
    </lineage>
</organism>
<evidence type="ECO:0000313" key="2">
    <source>
        <dbReference type="Proteomes" id="UP000694240"/>
    </source>
</evidence>
<dbReference type="Proteomes" id="UP000694240">
    <property type="component" value="Chromosome 7"/>
</dbReference>
<sequence length="78" mass="8628">GKLCGEIDVHRLGEKDLQDFSSVIENYLNSVASRIKNLKKNGESSSSLPPLVVPGEGVVAVPIRFYNPKYHSQIQDMN</sequence>
<keyword evidence="2" id="KW-1185">Reference proteome</keyword>
<accession>A0A8T2BGR3</accession>
<dbReference type="EMBL" id="JAEFBK010000007">
    <property type="protein sequence ID" value="KAG7586538.1"/>
    <property type="molecule type" value="Genomic_DNA"/>
</dbReference>
<feature type="non-terminal residue" evidence="1">
    <location>
        <position position="78"/>
    </location>
</feature>
<name>A0A8T2BGR3_9BRAS</name>
<dbReference type="AlphaFoldDB" id="A0A8T2BGR3"/>
<proteinExistence type="predicted"/>
<evidence type="ECO:0000313" key="1">
    <source>
        <dbReference type="EMBL" id="KAG7586538.1"/>
    </source>
</evidence>
<feature type="non-terminal residue" evidence="1">
    <location>
        <position position="1"/>
    </location>
</feature>